<evidence type="ECO:0000313" key="15">
    <source>
        <dbReference type="Proteomes" id="UP000537775"/>
    </source>
</evidence>
<evidence type="ECO:0000256" key="7">
    <source>
        <dbReference type="ARBA" id="ARBA00022777"/>
    </source>
</evidence>
<evidence type="ECO:0000256" key="11">
    <source>
        <dbReference type="SAM" id="Phobius"/>
    </source>
</evidence>
<dbReference type="SMART" id="SM00388">
    <property type="entry name" value="HisKA"/>
    <property type="match status" value="1"/>
</dbReference>
<feature type="transmembrane region" description="Helical" evidence="11">
    <location>
        <begin position="6"/>
        <end position="29"/>
    </location>
</feature>
<dbReference type="Gene3D" id="3.30.565.10">
    <property type="entry name" value="Histidine kinase-like ATPase, C-terminal domain"/>
    <property type="match status" value="1"/>
</dbReference>
<feature type="transmembrane region" description="Helical" evidence="11">
    <location>
        <begin position="69"/>
        <end position="95"/>
    </location>
</feature>
<reference evidence="14 15" key="1">
    <citation type="submission" date="2020-08" db="EMBL/GenBank/DDBJ databases">
        <title>Sequencing the genomes of 1000 actinobacteria strains.</title>
        <authorList>
            <person name="Klenk H.-P."/>
        </authorList>
    </citation>
    <scope>NUCLEOTIDE SEQUENCE [LARGE SCALE GENOMIC DNA]</scope>
    <source>
        <strain evidence="14 15">DSM 12511</strain>
    </source>
</reference>
<gene>
    <name evidence="14" type="ORF">HD594_002305</name>
</gene>
<keyword evidence="7 14" id="KW-0418">Kinase</keyword>
<dbReference type="GO" id="GO:0000155">
    <property type="term" value="F:phosphorelay sensor kinase activity"/>
    <property type="evidence" value="ECO:0007669"/>
    <property type="project" value="InterPro"/>
</dbReference>
<dbReference type="EC" id="2.7.13.3" evidence="3"/>
<evidence type="ECO:0000259" key="13">
    <source>
        <dbReference type="PROSITE" id="PS50885"/>
    </source>
</evidence>
<dbReference type="InterPro" id="IPR036890">
    <property type="entry name" value="HATPase_C_sf"/>
</dbReference>
<feature type="domain" description="Histidine kinase" evidence="12">
    <location>
        <begin position="159"/>
        <end position="377"/>
    </location>
</feature>
<keyword evidence="11" id="KW-0472">Membrane</keyword>
<feature type="domain" description="HAMP" evidence="13">
    <location>
        <begin position="92"/>
        <end position="144"/>
    </location>
</feature>
<dbReference type="PANTHER" id="PTHR43547:SF2">
    <property type="entry name" value="HYBRID SIGNAL TRANSDUCTION HISTIDINE KINASE C"/>
    <property type="match status" value="1"/>
</dbReference>
<organism evidence="14 15">
    <name type="scientific">Microbacterium thalassium</name>
    <dbReference type="NCBI Taxonomy" id="362649"/>
    <lineage>
        <taxon>Bacteria</taxon>
        <taxon>Bacillati</taxon>
        <taxon>Actinomycetota</taxon>
        <taxon>Actinomycetes</taxon>
        <taxon>Micrococcales</taxon>
        <taxon>Microbacteriaceae</taxon>
        <taxon>Microbacterium</taxon>
    </lineage>
</organism>
<dbReference type="InterPro" id="IPR003594">
    <property type="entry name" value="HATPase_dom"/>
</dbReference>
<dbReference type="GO" id="GO:0005886">
    <property type="term" value="C:plasma membrane"/>
    <property type="evidence" value="ECO:0007669"/>
    <property type="project" value="UniProtKB-SubCell"/>
</dbReference>
<dbReference type="SUPFAM" id="SSF55874">
    <property type="entry name" value="ATPase domain of HSP90 chaperone/DNA topoisomerase II/histidine kinase"/>
    <property type="match status" value="1"/>
</dbReference>
<evidence type="ECO:0000256" key="5">
    <source>
        <dbReference type="ARBA" id="ARBA00022679"/>
    </source>
</evidence>
<dbReference type="InterPro" id="IPR004358">
    <property type="entry name" value="Sig_transdc_His_kin-like_C"/>
</dbReference>
<keyword evidence="9" id="KW-0902">Two-component regulatory system</keyword>
<evidence type="ECO:0000256" key="10">
    <source>
        <dbReference type="SAM" id="Coils"/>
    </source>
</evidence>
<dbReference type="PROSITE" id="PS50109">
    <property type="entry name" value="HIS_KIN"/>
    <property type="match status" value="1"/>
</dbReference>
<sequence length="381" mass="40411">MNLTDLLTVTALTSIVSLAVGGACVLVLLMLRHVRLFVQLIVALLAGVASVVISMITVANMMYLSGHDLVVAIAVSITAGLSSALVGAAVCWWIVRNSRALSLAVERMAQGEVVTASPLTVGTELSRLEAALAQTSAQLKESREREARLEASRRELVAWISHDLRTPLGGIRAMAEALEDGMTDEPERYLRQMRSQVDLLAGMVDDLFELSRLESGSRPLTLMDVSLLDVVSDAVADVRPAIRDRQVVVDSTLDHDLVVSVDPAELSRAIGNLVMNAAQHTPRGTPVTVRTEVVDGHPTVSVIDEGSGIPEADLSRVFDAGWRGSSARTPRAGDAAPPGAGLGLAIVRGIVHAHRGDVAVQNLAVGCRFDIRLPAEGARAL</sequence>
<keyword evidence="5" id="KW-0808">Transferase</keyword>
<evidence type="ECO:0000313" key="14">
    <source>
        <dbReference type="EMBL" id="MBB6391992.1"/>
    </source>
</evidence>
<dbReference type="Gene3D" id="1.10.287.130">
    <property type="match status" value="1"/>
</dbReference>
<name>A0A7X0FQT7_9MICO</name>
<dbReference type="SMART" id="SM00387">
    <property type="entry name" value="HATPase_c"/>
    <property type="match status" value="1"/>
</dbReference>
<dbReference type="AlphaFoldDB" id="A0A7X0FQT7"/>
<feature type="coiled-coil region" evidence="10">
    <location>
        <begin position="125"/>
        <end position="152"/>
    </location>
</feature>
<accession>A0A7X0FQT7</accession>
<comment type="catalytic activity">
    <reaction evidence="1">
        <text>ATP + protein L-histidine = ADP + protein N-phospho-L-histidine.</text>
        <dbReference type="EC" id="2.7.13.3"/>
    </reaction>
</comment>
<protein>
    <recommendedName>
        <fullName evidence="3">histidine kinase</fullName>
        <ecNumber evidence="3">2.7.13.3</ecNumber>
    </recommendedName>
</protein>
<feature type="transmembrane region" description="Helical" evidence="11">
    <location>
        <begin position="36"/>
        <end position="63"/>
    </location>
</feature>
<dbReference type="PRINTS" id="PR00344">
    <property type="entry name" value="BCTRLSENSOR"/>
</dbReference>
<evidence type="ECO:0000256" key="2">
    <source>
        <dbReference type="ARBA" id="ARBA00004236"/>
    </source>
</evidence>
<evidence type="ECO:0000256" key="4">
    <source>
        <dbReference type="ARBA" id="ARBA00022553"/>
    </source>
</evidence>
<dbReference type="CDD" id="cd00082">
    <property type="entry name" value="HisKA"/>
    <property type="match status" value="1"/>
</dbReference>
<keyword evidence="4" id="KW-0597">Phosphoprotein</keyword>
<dbReference type="SUPFAM" id="SSF47384">
    <property type="entry name" value="Homodimeric domain of signal transducing histidine kinase"/>
    <property type="match status" value="1"/>
</dbReference>
<evidence type="ECO:0000256" key="1">
    <source>
        <dbReference type="ARBA" id="ARBA00000085"/>
    </source>
</evidence>
<evidence type="ECO:0000259" key="12">
    <source>
        <dbReference type="PROSITE" id="PS50109"/>
    </source>
</evidence>
<comment type="subcellular location">
    <subcellularLocation>
        <location evidence="2">Cell membrane</location>
    </subcellularLocation>
</comment>
<evidence type="ECO:0000256" key="3">
    <source>
        <dbReference type="ARBA" id="ARBA00012438"/>
    </source>
</evidence>
<dbReference type="PROSITE" id="PS50885">
    <property type="entry name" value="HAMP"/>
    <property type="match status" value="1"/>
</dbReference>
<dbReference type="Pfam" id="PF02518">
    <property type="entry name" value="HATPase_c"/>
    <property type="match status" value="1"/>
</dbReference>
<keyword evidence="10" id="KW-0175">Coiled coil</keyword>
<evidence type="ECO:0000256" key="9">
    <source>
        <dbReference type="ARBA" id="ARBA00023012"/>
    </source>
</evidence>
<dbReference type="InterPro" id="IPR003660">
    <property type="entry name" value="HAMP_dom"/>
</dbReference>
<proteinExistence type="predicted"/>
<dbReference type="InterPro" id="IPR036097">
    <property type="entry name" value="HisK_dim/P_sf"/>
</dbReference>
<keyword evidence="8 11" id="KW-1133">Transmembrane helix</keyword>
<dbReference type="PANTHER" id="PTHR43547">
    <property type="entry name" value="TWO-COMPONENT HISTIDINE KINASE"/>
    <property type="match status" value="1"/>
</dbReference>
<evidence type="ECO:0000256" key="6">
    <source>
        <dbReference type="ARBA" id="ARBA00022692"/>
    </source>
</evidence>
<dbReference type="RefSeq" id="WP_271171205.1">
    <property type="nucleotide sequence ID" value="NZ_BAAAJR010000005.1"/>
</dbReference>
<dbReference type="InterPro" id="IPR005467">
    <property type="entry name" value="His_kinase_dom"/>
</dbReference>
<keyword evidence="15" id="KW-1185">Reference proteome</keyword>
<dbReference type="Proteomes" id="UP000537775">
    <property type="component" value="Unassembled WGS sequence"/>
</dbReference>
<keyword evidence="6 11" id="KW-0812">Transmembrane</keyword>
<comment type="caution">
    <text evidence="14">The sequence shown here is derived from an EMBL/GenBank/DDBJ whole genome shotgun (WGS) entry which is preliminary data.</text>
</comment>
<dbReference type="EMBL" id="JACHML010000001">
    <property type="protein sequence ID" value="MBB6391992.1"/>
    <property type="molecule type" value="Genomic_DNA"/>
</dbReference>
<evidence type="ECO:0000256" key="8">
    <source>
        <dbReference type="ARBA" id="ARBA00022989"/>
    </source>
</evidence>
<dbReference type="Pfam" id="PF00512">
    <property type="entry name" value="HisKA"/>
    <property type="match status" value="1"/>
</dbReference>
<dbReference type="InterPro" id="IPR003661">
    <property type="entry name" value="HisK_dim/P_dom"/>
</dbReference>